<name>A0A449A9S0_9BACT</name>
<proteinExistence type="predicted"/>
<organism evidence="2 3">
    <name type="scientific">Mycoplasmopsis bovigenitalium</name>
    <dbReference type="NCBI Taxonomy" id="2112"/>
    <lineage>
        <taxon>Bacteria</taxon>
        <taxon>Bacillati</taxon>
        <taxon>Mycoplasmatota</taxon>
        <taxon>Mycoplasmoidales</taxon>
        <taxon>Metamycoplasmataceae</taxon>
        <taxon>Mycoplasmopsis</taxon>
    </lineage>
</organism>
<dbReference type="EMBL" id="LR214970">
    <property type="protein sequence ID" value="VEU61017.1"/>
    <property type="molecule type" value="Genomic_DNA"/>
</dbReference>
<sequence length="603" mass="69195">MKTTAFNYSRFAFNIIMKKKSTIIMPLLVLISSFALGLVINFAINEKYLSLTSYLYAFAILIITVIFASIKALNIFKDFEQEGLELITLSKPLSRSNLVLGKLLTLTYFGLIWSGVLTVSALLTLYGVYSINYWILYSLLYLFVGLCTYLLISLITSLIANKLNQKIAITLPLAFFIPLSLGGALLSINSTTNINNAAYFINKKYPYHLAGNEANVEPFFINNNKDELLILPNGINNEQFSKQQHQYLNDVMKLSQNSSIEWQVYSWLSLPYQLLDVFNKDNKNVFESIQPNSYSNLSDYVYYNDLDRITYKYKLDTEPKYTKYQTIRQGKATNNYITPGLIKSNSVIDNVANSGVIYAREGASEINNDFPEDNSQFSAQNNLVGKLHWTNVKEALKDKQFNKIAAEFVAKININNDNLNNLHDTLMSKISEYVNDSKSTINQYKNANITIFNEFAVKEQKLQSEIERKIYFAASLMYYIYFNHQDTKLFKAMIKNTSINNSYGNNQIKLTINGFVYKIGGFDSINKELYIKKGENGKNDKVIVRYNLTDSSNNYLFTASPQMYSITRNKLVVNKNLYFALWIGTIAILFTSVYFVYKRKEYK</sequence>
<accession>A0A449A9S0</accession>
<reference evidence="2 3" key="1">
    <citation type="submission" date="2019-01" db="EMBL/GenBank/DDBJ databases">
        <authorList>
            <consortium name="Pathogen Informatics"/>
        </authorList>
    </citation>
    <scope>NUCLEOTIDE SEQUENCE [LARGE SCALE GENOMIC DNA]</scope>
    <source>
        <strain evidence="2 3">NCTC10122</strain>
    </source>
</reference>
<keyword evidence="1" id="KW-0812">Transmembrane</keyword>
<dbReference type="AlphaFoldDB" id="A0A449A9S0"/>
<feature type="transmembrane region" description="Helical" evidence="1">
    <location>
        <begin position="103"/>
        <end position="128"/>
    </location>
</feature>
<keyword evidence="1" id="KW-0472">Membrane</keyword>
<feature type="transmembrane region" description="Helical" evidence="1">
    <location>
        <begin position="167"/>
        <end position="188"/>
    </location>
</feature>
<evidence type="ECO:0000256" key="1">
    <source>
        <dbReference type="SAM" id="Phobius"/>
    </source>
</evidence>
<feature type="transmembrane region" description="Helical" evidence="1">
    <location>
        <begin position="134"/>
        <end position="155"/>
    </location>
</feature>
<protein>
    <submittedName>
        <fullName evidence="2">ABC-type transport system involved in multi-copper enzyme maturation, permease component</fullName>
    </submittedName>
</protein>
<feature type="transmembrane region" description="Helical" evidence="1">
    <location>
        <begin position="577"/>
        <end position="597"/>
    </location>
</feature>
<feature type="transmembrane region" description="Helical" evidence="1">
    <location>
        <begin position="56"/>
        <end position="76"/>
    </location>
</feature>
<evidence type="ECO:0000313" key="3">
    <source>
        <dbReference type="Proteomes" id="UP000290942"/>
    </source>
</evidence>
<dbReference type="Proteomes" id="UP000290942">
    <property type="component" value="Chromosome"/>
</dbReference>
<feature type="transmembrane region" description="Helical" evidence="1">
    <location>
        <begin position="21"/>
        <end position="44"/>
    </location>
</feature>
<evidence type="ECO:0000313" key="2">
    <source>
        <dbReference type="EMBL" id="VEU61017.1"/>
    </source>
</evidence>
<gene>
    <name evidence="2" type="ORF">NCTC10122_00596</name>
</gene>
<keyword evidence="1" id="KW-1133">Transmembrane helix</keyword>